<dbReference type="GO" id="GO:0003729">
    <property type="term" value="F:mRNA binding"/>
    <property type="evidence" value="ECO:0007669"/>
    <property type="project" value="UniProtKB-ARBA"/>
</dbReference>
<reference evidence="5" key="1">
    <citation type="journal article" date="2016" name="Nat. Biotechnol.">
        <title>Sequencing wild and cultivated cassava and related species reveals extensive interspecific hybridization and genetic diversity.</title>
        <authorList>
            <person name="Bredeson J.V."/>
            <person name="Lyons J.B."/>
            <person name="Prochnik S.E."/>
            <person name="Wu G.A."/>
            <person name="Ha C.M."/>
            <person name="Edsinger-Gonzales E."/>
            <person name="Grimwood J."/>
            <person name="Schmutz J."/>
            <person name="Rabbi I.Y."/>
            <person name="Egesi C."/>
            <person name="Nauluvula P."/>
            <person name="Lebot V."/>
            <person name="Ndunguru J."/>
            <person name="Mkamilo G."/>
            <person name="Bart R.S."/>
            <person name="Setter T.L."/>
            <person name="Gleadow R.M."/>
            <person name="Kulakow P."/>
            <person name="Ferguson M.E."/>
            <person name="Rounsley S."/>
            <person name="Rokhsar D.S."/>
        </authorList>
    </citation>
    <scope>NUCLEOTIDE SEQUENCE [LARGE SCALE GENOMIC DNA]</scope>
    <source>
        <strain evidence="5">cv. AM560-2</strain>
    </source>
</reference>
<protein>
    <recommendedName>
        <fullName evidence="3">DYW domain-containing protein</fullName>
    </recommendedName>
</protein>
<evidence type="ECO:0000313" key="5">
    <source>
        <dbReference type="Proteomes" id="UP000091857"/>
    </source>
</evidence>
<dbReference type="GO" id="GO:0009451">
    <property type="term" value="P:RNA modification"/>
    <property type="evidence" value="ECO:0007669"/>
    <property type="project" value="InterPro"/>
</dbReference>
<dbReference type="NCBIfam" id="TIGR00756">
    <property type="entry name" value="PPR"/>
    <property type="match status" value="5"/>
</dbReference>
<evidence type="ECO:0000259" key="3">
    <source>
        <dbReference type="Pfam" id="PF14432"/>
    </source>
</evidence>
<comment type="similarity">
    <text evidence="1">Belongs to the PPR family. PCMP-H subfamily.</text>
</comment>
<evidence type="ECO:0000313" key="4">
    <source>
        <dbReference type="EMBL" id="OAY26724.2"/>
    </source>
</evidence>
<dbReference type="PROSITE" id="PS51375">
    <property type="entry name" value="PPR"/>
    <property type="match status" value="5"/>
</dbReference>
<dbReference type="InterPro" id="IPR046960">
    <property type="entry name" value="PPR_At4g14850-like_plant"/>
</dbReference>
<dbReference type="PANTHER" id="PTHR47926">
    <property type="entry name" value="PENTATRICOPEPTIDE REPEAT-CONTAINING PROTEIN"/>
    <property type="match status" value="1"/>
</dbReference>
<dbReference type="InterPro" id="IPR011990">
    <property type="entry name" value="TPR-like_helical_dom_sf"/>
</dbReference>
<dbReference type="GO" id="GO:0008270">
    <property type="term" value="F:zinc ion binding"/>
    <property type="evidence" value="ECO:0007669"/>
    <property type="project" value="InterPro"/>
</dbReference>
<dbReference type="Pfam" id="PF14432">
    <property type="entry name" value="DYW_deaminase"/>
    <property type="match status" value="1"/>
</dbReference>
<sequence length="347" mass="38468">MKSVNSFILLFLAFPLISASDYNSAGNNENEAPSLIVPTLLDSLPSEDDLLSFVYYHQRCPEAEAIINRKVREWVNKDYTLAASLLRLHFHDCAVRGCDASILLNYEGSERTADVSKSLRGFDVIDDIKAEIEKKCPKTVSCADILTAASRDATVFLGGPYWTVPYGRKDGKISIDKEAQLVPMGLENITTLIEFFQSQGLDVLDLVVLSGAHTIGRATCGTIQHRLYNFEGTGKPDPSLDAKYLNFLTRKCRWASEYVELDGITPKTFDAEYYNNLQKNMGLLSTDQLLFSDPRTAPLVNTFASAPSVFYHQFGVSMAKLGNILVPSVQDQGEIRTICSSVNSYTN</sequence>
<proteinExistence type="inferred from homology"/>
<dbReference type="Pfam" id="PF01535">
    <property type="entry name" value="PPR"/>
    <property type="match status" value="3"/>
</dbReference>
<dbReference type="FunFam" id="1.25.40.10:FF:000690">
    <property type="entry name" value="Pentatricopeptide repeat-containing protein"/>
    <property type="match status" value="1"/>
</dbReference>
<dbReference type="STRING" id="3983.A0A2C9UAG9"/>
<keyword evidence="5" id="KW-1185">Reference proteome</keyword>
<dbReference type="InterPro" id="IPR046848">
    <property type="entry name" value="E_motif"/>
</dbReference>
<keyword evidence="2" id="KW-0677">Repeat</keyword>
<dbReference type="Proteomes" id="UP000091857">
    <property type="component" value="Chromosome 16"/>
</dbReference>
<dbReference type="AlphaFoldDB" id="A0A2C9UAG9"/>
<evidence type="ECO:0000256" key="2">
    <source>
        <dbReference type="ARBA" id="ARBA00022737"/>
    </source>
</evidence>
<accession>A0A2C9UAG9</accession>
<gene>
    <name evidence="4" type="ORF">MANES_16G058800v8</name>
</gene>
<dbReference type="PANTHER" id="PTHR47926:SF504">
    <property type="entry name" value="(WILD MALAYSIAN BANANA) HYPOTHETICAL PROTEIN"/>
    <property type="match status" value="1"/>
</dbReference>
<comment type="caution">
    <text evidence="4">The sequence shown here is derived from an EMBL/GenBank/DDBJ whole genome shotgun (WGS) entry which is preliminary data.</text>
</comment>
<dbReference type="EMBL" id="CM004402">
    <property type="protein sequence ID" value="OAY26724.2"/>
    <property type="molecule type" value="Genomic_DNA"/>
</dbReference>
<dbReference type="InterPro" id="IPR032867">
    <property type="entry name" value="DYW_dom"/>
</dbReference>
<dbReference type="SUPFAM" id="SSF48452">
    <property type="entry name" value="TPR-like"/>
    <property type="match status" value="1"/>
</dbReference>
<dbReference type="Pfam" id="PF20431">
    <property type="entry name" value="E_motif"/>
    <property type="match status" value="1"/>
</dbReference>
<dbReference type="Pfam" id="PF13041">
    <property type="entry name" value="PPR_2"/>
    <property type="match status" value="3"/>
</dbReference>
<evidence type="ECO:0000256" key="1">
    <source>
        <dbReference type="ARBA" id="ARBA00006643"/>
    </source>
</evidence>
<dbReference type="Gene3D" id="1.25.40.10">
    <property type="entry name" value="Tetratricopeptide repeat domain"/>
    <property type="match status" value="4"/>
</dbReference>
<dbReference type="InterPro" id="IPR002885">
    <property type="entry name" value="PPR_rpt"/>
</dbReference>
<dbReference type="FunFam" id="1.25.40.10:FF:000344">
    <property type="entry name" value="Pentatricopeptide repeat-containing protein"/>
    <property type="match status" value="1"/>
</dbReference>
<organism evidence="4 5">
    <name type="scientific">Manihot esculenta</name>
    <name type="common">Cassava</name>
    <name type="synonym">Jatropha manihot</name>
    <dbReference type="NCBI Taxonomy" id="3983"/>
    <lineage>
        <taxon>Eukaryota</taxon>
        <taxon>Viridiplantae</taxon>
        <taxon>Streptophyta</taxon>
        <taxon>Embryophyta</taxon>
        <taxon>Tracheophyta</taxon>
        <taxon>Spermatophyta</taxon>
        <taxon>Magnoliopsida</taxon>
        <taxon>eudicotyledons</taxon>
        <taxon>Gunneridae</taxon>
        <taxon>Pentapetalae</taxon>
        <taxon>rosids</taxon>
        <taxon>fabids</taxon>
        <taxon>Malpighiales</taxon>
        <taxon>Euphorbiaceae</taxon>
        <taxon>Crotonoideae</taxon>
        <taxon>Manihoteae</taxon>
        <taxon>Manihot</taxon>
    </lineage>
</organism>
<name>A0A2C9UAG9_MANES</name>